<dbReference type="Proteomes" id="UP000886998">
    <property type="component" value="Unassembled WGS sequence"/>
</dbReference>
<organism evidence="4 5">
    <name type="scientific">Trichonephila inaurata madagascariensis</name>
    <dbReference type="NCBI Taxonomy" id="2747483"/>
    <lineage>
        <taxon>Eukaryota</taxon>
        <taxon>Metazoa</taxon>
        <taxon>Ecdysozoa</taxon>
        <taxon>Arthropoda</taxon>
        <taxon>Chelicerata</taxon>
        <taxon>Arachnida</taxon>
        <taxon>Araneae</taxon>
        <taxon>Araneomorphae</taxon>
        <taxon>Entelegynae</taxon>
        <taxon>Araneoidea</taxon>
        <taxon>Nephilidae</taxon>
        <taxon>Trichonephila</taxon>
        <taxon>Trichonephila inaurata</taxon>
    </lineage>
</organism>
<keyword evidence="1 2" id="KW-1015">Disulfide bond</keyword>
<sequence length="206" mass="23214">MGFRKIAGVLLLWTLIHCVQGLVIRTDKNPCTHLFFKCDSKCIGRTQYCDDVIDCYDSTDELYCVISHRDSCPHEWLRCADNARCYPSNWLCDGVNDCLDNSDESNCDGVPCSPDVFRCSNGKCIERSGFCNGSDDCRDYTDEFLCSITTLVVCSSGWSRCADDTRCFPSHWRCDGTKDCLDGSDEETCGEEIRNNTFSNNTCSFC</sequence>
<proteinExistence type="predicted"/>
<feature type="disulfide bond" evidence="2">
    <location>
        <begin position="174"/>
        <end position="189"/>
    </location>
</feature>
<feature type="disulfide bond" evidence="2">
    <location>
        <begin position="49"/>
        <end position="64"/>
    </location>
</feature>
<dbReference type="AlphaFoldDB" id="A0A8X6YSS6"/>
<keyword evidence="5" id="KW-1185">Reference proteome</keyword>
<keyword evidence="3" id="KW-0732">Signal</keyword>
<evidence type="ECO:0000256" key="3">
    <source>
        <dbReference type="SAM" id="SignalP"/>
    </source>
</evidence>
<accession>A0A8X6YSS6</accession>
<dbReference type="Gene3D" id="4.10.400.10">
    <property type="entry name" value="Low-density Lipoprotein Receptor"/>
    <property type="match status" value="4"/>
</dbReference>
<dbReference type="InterPro" id="IPR051221">
    <property type="entry name" value="LDLR-related"/>
</dbReference>
<dbReference type="GO" id="GO:0005886">
    <property type="term" value="C:plasma membrane"/>
    <property type="evidence" value="ECO:0007669"/>
    <property type="project" value="TreeGrafter"/>
</dbReference>
<comment type="caution">
    <text evidence="2">Lacks conserved residue(s) required for the propagation of feature annotation.</text>
</comment>
<dbReference type="InterPro" id="IPR036055">
    <property type="entry name" value="LDL_receptor-like_sf"/>
</dbReference>
<dbReference type="GO" id="GO:0043235">
    <property type="term" value="C:receptor complex"/>
    <property type="evidence" value="ECO:0007669"/>
    <property type="project" value="TreeGrafter"/>
</dbReference>
<feature type="disulfide bond" evidence="2">
    <location>
        <begin position="92"/>
        <end position="107"/>
    </location>
</feature>
<gene>
    <name evidence="4" type="ORF">TNIN_455061</name>
</gene>
<dbReference type="SMART" id="SM00192">
    <property type="entry name" value="LDLa"/>
    <property type="match status" value="4"/>
</dbReference>
<feature type="disulfide bond" evidence="2">
    <location>
        <begin position="131"/>
        <end position="146"/>
    </location>
</feature>
<dbReference type="CDD" id="cd00112">
    <property type="entry name" value="LDLa"/>
    <property type="match status" value="3"/>
</dbReference>
<feature type="disulfide bond" evidence="2">
    <location>
        <begin position="119"/>
        <end position="137"/>
    </location>
</feature>
<evidence type="ECO:0000256" key="1">
    <source>
        <dbReference type="ARBA" id="ARBA00023157"/>
    </source>
</evidence>
<dbReference type="OrthoDB" id="6418699at2759"/>
<dbReference type="EMBL" id="BMAV01022648">
    <property type="protein sequence ID" value="GFY77783.1"/>
    <property type="molecule type" value="Genomic_DNA"/>
</dbReference>
<dbReference type="InterPro" id="IPR002172">
    <property type="entry name" value="LDrepeatLR_classA_rpt"/>
</dbReference>
<feature type="chain" id="PRO_5036484853" evidence="3">
    <location>
        <begin position="22"/>
        <end position="206"/>
    </location>
</feature>
<dbReference type="Pfam" id="PF00057">
    <property type="entry name" value="Ldl_recept_a"/>
    <property type="match status" value="3"/>
</dbReference>
<evidence type="ECO:0000313" key="4">
    <source>
        <dbReference type="EMBL" id="GFY77783.1"/>
    </source>
</evidence>
<reference evidence="4" key="1">
    <citation type="submission" date="2020-08" db="EMBL/GenBank/DDBJ databases">
        <title>Multicomponent nature underlies the extraordinary mechanical properties of spider dragline silk.</title>
        <authorList>
            <person name="Kono N."/>
            <person name="Nakamura H."/>
            <person name="Mori M."/>
            <person name="Yoshida Y."/>
            <person name="Ohtoshi R."/>
            <person name="Malay A.D."/>
            <person name="Moran D.A.P."/>
            <person name="Tomita M."/>
            <person name="Numata K."/>
            <person name="Arakawa K."/>
        </authorList>
    </citation>
    <scope>NUCLEOTIDE SEQUENCE</scope>
</reference>
<evidence type="ECO:0000313" key="5">
    <source>
        <dbReference type="Proteomes" id="UP000886998"/>
    </source>
</evidence>
<dbReference type="SUPFAM" id="SSF57424">
    <property type="entry name" value="LDL receptor-like module"/>
    <property type="match status" value="4"/>
</dbReference>
<comment type="caution">
    <text evidence="4">The sequence shown here is derived from an EMBL/GenBank/DDBJ whole genome shotgun (WGS) entry which is preliminary data.</text>
</comment>
<evidence type="ECO:0000256" key="2">
    <source>
        <dbReference type="PROSITE-ProRule" id="PRU00124"/>
    </source>
</evidence>
<dbReference type="PANTHER" id="PTHR22722">
    <property type="entry name" value="LOW-DENSITY LIPOPROTEIN RECEPTOR-RELATED PROTEIN 2-RELATED"/>
    <property type="match status" value="1"/>
</dbReference>
<dbReference type="PROSITE" id="PS50068">
    <property type="entry name" value="LDLRA_2"/>
    <property type="match status" value="4"/>
</dbReference>
<feature type="disulfide bond" evidence="2">
    <location>
        <begin position="112"/>
        <end position="124"/>
    </location>
</feature>
<feature type="signal peptide" evidence="3">
    <location>
        <begin position="1"/>
        <end position="21"/>
    </location>
</feature>
<name>A0A8X6YSS6_9ARAC</name>
<dbReference type="PRINTS" id="PR00261">
    <property type="entry name" value="LDLRECEPTOR"/>
</dbReference>
<protein>
    <submittedName>
        <fullName evidence="4">Uncharacterized protein</fullName>
    </submittedName>
</protein>